<dbReference type="PANTHER" id="PTHR43513">
    <property type="entry name" value="DIHYDROOROTATE DEHYDROGENASE B (NAD(+)), ELECTRON TRANSFER SUBUNIT"/>
    <property type="match status" value="1"/>
</dbReference>
<dbReference type="SUPFAM" id="SSF52343">
    <property type="entry name" value="Ferredoxin reductase-like, C-terminal NADP-linked domain"/>
    <property type="match status" value="1"/>
</dbReference>
<dbReference type="InterPro" id="IPR050353">
    <property type="entry name" value="PyrK_electron_transfer"/>
</dbReference>
<dbReference type="InterPro" id="IPR037117">
    <property type="entry name" value="Dihydroorotate_DH_ele_sf"/>
</dbReference>
<protein>
    <recommendedName>
        <fullName evidence="1">Dihydroorotate dehydrogenase electron transfer subunit iron-sulphur cluster binding domain-containing protein</fullName>
    </recommendedName>
</protein>
<dbReference type="Pfam" id="PF10418">
    <property type="entry name" value="DHODB_Fe-S_bind"/>
    <property type="match status" value="1"/>
</dbReference>
<comment type="caution">
    <text evidence="2">The sequence shown here is derived from an EMBL/GenBank/DDBJ whole genome shotgun (WGS) entry which is preliminary data.</text>
</comment>
<feature type="domain" description="Dihydroorotate dehydrogenase electron transfer subunit iron-sulphur cluster binding" evidence="1">
    <location>
        <begin position="49"/>
        <end position="81"/>
    </location>
</feature>
<name>X1ED82_9ZZZZ</name>
<dbReference type="PANTHER" id="PTHR43513:SF1">
    <property type="entry name" value="ANAEROBIC SULFITE REDUCTASE SUBUNIT B"/>
    <property type="match status" value="1"/>
</dbReference>
<dbReference type="EMBL" id="BARU01001276">
    <property type="protein sequence ID" value="GAH30552.1"/>
    <property type="molecule type" value="Genomic_DNA"/>
</dbReference>
<organism evidence="2">
    <name type="scientific">marine sediment metagenome</name>
    <dbReference type="NCBI Taxonomy" id="412755"/>
    <lineage>
        <taxon>unclassified sequences</taxon>
        <taxon>metagenomes</taxon>
        <taxon>ecological metagenomes</taxon>
    </lineage>
</organism>
<accession>X1ED82</accession>
<sequence length="88" mass="10022">VCTKLIPRVNFPPEDTYAVVCGPPVMYKYVVIELEKKKIRPENIYLSLERRMECGVGKCNHCHVGDKLACVDGPVFSLWEINNLKEAI</sequence>
<proteinExistence type="predicted"/>
<feature type="non-terminal residue" evidence="2">
    <location>
        <position position="1"/>
    </location>
</feature>
<dbReference type="Gene3D" id="2.10.240.10">
    <property type="entry name" value="Dihydroorotate dehydrogenase, electron transfer subunit"/>
    <property type="match status" value="1"/>
</dbReference>
<dbReference type="InterPro" id="IPR039261">
    <property type="entry name" value="FNR_nucleotide-bd"/>
</dbReference>
<dbReference type="AlphaFoldDB" id="X1ED82"/>
<dbReference type="InterPro" id="IPR019480">
    <property type="entry name" value="Dihydroorotate_DH_Fe-S-bd"/>
</dbReference>
<reference evidence="2" key="1">
    <citation type="journal article" date="2014" name="Front. Microbiol.">
        <title>High frequency of phylogenetically diverse reductive dehalogenase-homologous genes in deep subseafloor sedimentary metagenomes.</title>
        <authorList>
            <person name="Kawai M."/>
            <person name="Futagami T."/>
            <person name="Toyoda A."/>
            <person name="Takaki Y."/>
            <person name="Nishi S."/>
            <person name="Hori S."/>
            <person name="Arai W."/>
            <person name="Tsubouchi T."/>
            <person name="Morono Y."/>
            <person name="Uchiyama I."/>
            <person name="Ito T."/>
            <person name="Fujiyama A."/>
            <person name="Inagaki F."/>
            <person name="Takami H."/>
        </authorList>
    </citation>
    <scope>NUCLEOTIDE SEQUENCE</scope>
    <source>
        <strain evidence="2">Expedition CK06-06</strain>
    </source>
</reference>
<evidence type="ECO:0000259" key="1">
    <source>
        <dbReference type="Pfam" id="PF10418"/>
    </source>
</evidence>
<evidence type="ECO:0000313" key="2">
    <source>
        <dbReference type="EMBL" id="GAH30552.1"/>
    </source>
</evidence>
<gene>
    <name evidence="2" type="ORF">S03H2_03449</name>
</gene>